<name>A0ABW1E876_9ACTN</name>
<feature type="domain" description="PKS/mFAS DH" evidence="11">
    <location>
        <begin position="494"/>
        <end position="768"/>
    </location>
</feature>
<feature type="domain" description="Carrier" evidence="10">
    <location>
        <begin position="1260"/>
        <end position="1335"/>
    </location>
</feature>
<evidence type="ECO:0000256" key="4">
    <source>
        <dbReference type="ARBA" id="ARBA00022679"/>
    </source>
</evidence>
<dbReference type="InterPro" id="IPR049900">
    <property type="entry name" value="PKS_mFAS_DH"/>
</dbReference>
<feature type="active site" description="Proton acceptor; for dehydratase activity" evidence="8">
    <location>
        <position position="526"/>
    </location>
</feature>
<dbReference type="SMART" id="SM01294">
    <property type="entry name" value="PKS_PP_betabranch"/>
    <property type="match status" value="1"/>
</dbReference>
<dbReference type="Gene3D" id="3.40.366.10">
    <property type="entry name" value="Malonyl-Coenzyme A Acyl Carrier Protein, domain 2"/>
    <property type="match status" value="1"/>
</dbReference>
<dbReference type="SUPFAM" id="SSF53474">
    <property type="entry name" value="alpha/beta-Hydrolases"/>
    <property type="match status" value="1"/>
</dbReference>
<evidence type="ECO:0000256" key="1">
    <source>
        <dbReference type="ARBA" id="ARBA00004792"/>
    </source>
</evidence>
<comment type="pathway">
    <text evidence="1">Antibiotic biosynthesis.</text>
</comment>
<dbReference type="InterPro" id="IPR049551">
    <property type="entry name" value="PKS_DH_C"/>
</dbReference>
<evidence type="ECO:0000256" key="3">
    <source>
        <dbReference type="ARBA" id="ARBA00022553"/>
    </source>
</evidence>
<keyword evidence="4" id="KW-0808">Transferase</keyword>
<dbReference type="InterPro" id="IPR050091">
    <property type="entry name" value="PKS_NRPS_Biosynth_Enz"/>
</dbReference>
<comment type="caution">
    <text evidence="12">The sequence shown here is derived from an EMBL/GenBank/DDBJ whole genome shotgun (WGS) entry which is preliminary data.</text>
</comment>
<dbReference type="InterPro" id="IPR006162">
    <property type="entry name" value="Ppantetheine_attach_site"/>
</dbReference>
<keyword evidence="2" id="KW-0596">Phosphopantetheine</keyword>
<evidence type="ECO:0000256" key="2">
    <source>
        <dbReference type="ARBA" id="ARBA00022450"/>
    </source>
</evidence>
<dbReference type="PROSITE" id="PS00012">
    <property type="entry name" value="PHOSPHOPANTETHEINE"/>
    <property type="match status" value="1"/>
</dbReference>
<dbReference type="InterPro" id="IPR042104">
    <property type="entry name" value="PKS_dehydratase_sf"/>
</dbReference>
<gene>
    <name evidence="12" type="ORF">ACFPZI_33770</name>
</gene>
<dbReference type="SUPFAM" id="SSF47336">
    <property type="entry name" value="ACP-like"/>
    <property type="match status" value="1"/>
</dbReference>
<dbReference type="InterPro" id="IPR009081">
    <property type="entry name" value="PP-bd_ACP"/>
</dbReference>
<dbReference type="Gene3D" id="3.40.50.720">
    <property type="entry name" value="NAD(P)-binding Rossmann-like Domain"/>
    <property type="match status" value="1"/>
</dbReference>
<keyword evidence="7" id="KW-0012">Acyltransferase</keyword>
<dbReference type="CDD" id="cd08956">
    <property type="entry name" value="KR_3_FAS_SDR_x"/>
    <property type="match status" value="1"/>
</dbReference>
<accession>A0ABW1E876</accession>
<dbReference type="Gene3D" id="3.30.70.3290">
    <property type="match status" value="1"/>
</dbReference>
<evidence type="ECO:0000259" key="10">
    <source>
        <dbReference type="PROSITE" id="PS50075"/>
    </source>
</evidence>
<dbReference type="SUPFAM" id="SSF55048">
    <property type="entry name" value="Probable ACP-binding domain of malonyl-CoA ACP transacylase"/>
    <property type="match status" value="1"/>
</dbReference>
<dbReference type="InterPro" id="IPR032821">
    <property type="entry name" value="PKS_assoc"/>
</dbReference>
<organism evidence="12 13">
    <name type="scientific">Streptomyces chlorus</name>
    <dbReference type="NCBI Taxonomy" id="887452"/>
    <lineage>
        <taxon>Bacteria</taxon>
        <taxon>Bacillati</taxon>
        <taxon>Actinomycetota</taxon>
        <taxon>Actinomycetes</taxon>
        <taxon>Kitasatosporales</taxon>
        <taxon>Streptomycetaceae</taxon>
        <taxon>Streptomyces</taxon>
    </lineage>
</organism>
<dbReference type="PANTHER" id="PTHR43775">
    <property type="entry name" value="FATTY ACID SYNTHASE"/>
    <property type="match status" value="1"/>
</dbReference>
<dbReference type="SMART" id="SM00826">
    <property type="entry name" value="PKS_DH"/>
    <property type="match status" value="1"/>
</dbReference>
<evidence type="ECO:0000256" key="5">
    <source>
        <dbReference type="ARBA" id="ARBA00023194"/>
    </source>
</evidence>
<dbReference type="EMBL" id="JBHSOA010000126">
    <property type="protein sequence ID" value="MFC5856548.1"/>
    <property type="molecule type" value="Genomic_DNA"/>
</dbReference>
<feature type="region of interest" description="Disordered" evidence="9">
    <location>
        <begin position="1339"/>
        <end position="1364"/>
    </location>
</feature>
<dbReference type="InterPro" id="IPR020807">
    <property type="entry name" value="PKS_DH"/>
</dbReference>
<dbReference type="InterPro" id="IPR049552">
    <property type="entry name" value="PKS_DH_N"/>
</dbReference>
<feature type="region of interest" description="N-terminal hotdog fold" evidence="8">
    <location>
        <begin position="494"/>
        <end position="618"/>
    </location>
</feature>
<dbReference type="InterPro" id="IPR001031">
    <property type="entry name" value="Thioesterase"/>
</dbReference>
<reference evidence="13" key="1">
    <citation type="journal article" date="2019" name="Int. J. Syst. Evol. Microbiol.">
        <title>The Global Catalogue of Microorganisms (GCM) 10K type strain sequencing project: providing services to taxonomists for standard genome sequencing and annotation.</title>
        <authorList>
            <consortium name="The Broad Institute Genomics Platform"/>
            <consortium name="The Broad Institute Genome Sequencing Center for Infectious Disease"/>
            <person name="Wu L."/>
            <person name="Ma J."/>
        </authorList>
    </citation>
    <scope>NUCLEOTIDE SEQUENCE [LARGE SCALE GENOMIC DNA]</scope>
    <source>
        <strain evidence="13">JCM 10411</strain>
    </source>
</reference>
<evidence type="ECO:0000313" key="13">
    <source>
        <dbReference type="Proteomes" id="UP001596180"/>
    </source>
</evidence>
<dbReference type="InterPro" id="IPR014043">
    <property type="entry name" value="Acyl_transferase_dom"/>
</dbReference>
<dbReference type="Gene3D" id="3.10.129.110">
    <property type="entry name" value="Polyketide synthase dehydratase"/>
    <property type="match status" value="1"/>
</dbReference>
<dbReference type="Proteomes" id="UP001596180">
    <property type="component" value="Unassembled WGS sequence"/>
</dbReference>
<dbReference type="Pfam" id="PF08659">
    <property type="entry name" value="KR"/>
    <property type="match status" value="1"/>
</dbReference>
<feature type="region of interest" description="Disordered" evidence="9">
    <location>
        <begin position="593"/>
        <end position="630"/>
    </location>
</feature>
<dbReference type="SMART" id="SM00822">
    <property type="entry name" value="PKS_KR"/>
    <property type="match status" value="1"/>
</dbReference>
<dbReference type="Pfam" id="PF00550">
    <property type="entry name" value="PP-binding"/>
    <property type="match status" value="1"/>
</dbReference>
<dbReference type="RefSeq" id="WP_381370985.1">
    <property type="nucleotide sequence ID" value="NZ_JBHSOA010000126.1"/>
</dbReference>
<dbReference type="PROSITE" id="PS50075">
    <property type="entry name" value="CARRIER"/>
    <property type="match status" value="1"/>
</dbReference>
<dbReference type="InterPro" id="IPR001227">
    <property type="entry name" value="Ac_transferase_dom_sf"/>
</dbReference>
<dbReference type="Pfam" id="PF21089">
    <property type="entry name" value="PKS_DH_N"/>
    <property type="match status" value="1"/>
</dbReference>
<dbReference type="InterPro" id="IPR055123">
    <property type="entry name" value="SpnB-like_Rossmann"/>
</dbReference>
<dbReference type="Pfam" id="PF22953">
    <property type="entry name" value="SpnB_Rossmann"/>
    <property type="match status" value="1"/>
</dbReference>
<evidence type="ECO:0000256" key="6">
    <source>
        <dbReference type="ARBA" id="ARBA00023268"/>
    </source>
</evidence>
<keyword evidence="6" id="KW-0511">Multifunctional enzyme</keyword>
<dbReference type="InterPro" id="IPR020802">
    <property type="entry name" value="TesA-like"/>
</dbReference>
<dbReference type="InterPro" id="IPR013968">
    <property type="entry name" value="PKS_KR"/>
</dbReference>
<evidence type="ECO:0000259" key="11">
    <source>
        <dbReference type="PROSITE" id="PS52019"/>
    </source>
</evidence>
<evidence type="ECO:0000256" key="8">
    <source>
        <dbReference type="PROSITE-ProRule" id="PRU01363"/>
    </source>
</evidence>
<feature type="active site" description="Proton donor; for dehydratase activity" evidence="8">
    <location>
        <position position="692"/>
    </location>
</feature>
<dbReference type="InterPro" id="IPR036291">
    <property type="entry name" value="NAD(P)-bd_dom_sf"/>
</dbReference>
<feature type="region of interest" description="C-terminal hotdog fold" evidence="8">
    <location>
        <begin position="630"/>
        <end position="768"/>
    </location>
</feature>
<dbReference type="PROSITE" id="PS52019">
    <property type="entry name" value="PKS_MFAS_DH"/>
    <property type="match status" value="1"/>
</dbReference>
<evidence type="ECO:0000313" key="12">
    <source>
        <dbReference type="EMBL" id="MFC5856548.1"/>
    </source>
</evidence>
<dbReference type="SMART" id="SM00823">
    <property type="entry name" value="PKS_PP"/>
    <property type="match status" value="1"/>
</dbReference>
<dbReference type="Gene3D" id="1.10.1200.10">
    <property type="entry name" value="ACP-like"/>
    <property type="match status" value="1"/>
</dbReference>
<evidence type="ECO:0000256" key="7">
    <source>
        <dbReference type="ARBA" id="ARBA00023315"/>
    </source>
</evidence>
<dbReference type="SUPFAM" id="SSF51735">
    <property type="entry name" value="NAD(P)-binding Rossmann-fold domains"/>
    <property type="match status" value="2"/>
</dbReference>
<keyword evidence="13" id="KW-1185">Reference proteome</keyword>
<dbReference type="SMART" id="SM00827">
    <property type="entry name" value="PKS_AT"/>
    <property type="match status" value="1"/>
</dbReference>
<keyword evidence="3" id="KW-0597">Phosphoprotein</keyword>
<keyword evidence="5" id="KW-0045">Antibiotic biosynthesis</keyword>
<dbReference type="InterPro" id="IPR016036">
    <property type="entry name" value="Malonyl_transacylase_ACP-bd"/>
</dbReference>
<dbReference type="InterPro" id="IPR057326">
    <property type="entry name" value="KR_dom"/>
</dbReference>
<dbReference type="Pfam" id="PF14765">
    <property type="entry name" value="PS-DH"/>
    <property type="match status" value="1"/>
</dbReference>
<dbReference type="Pfam" id="PF00698">
    <property type="entry name" value="Acyl_transf_1"/>
    <property type="match status" value="1"/>
</dbReference>
<protein>
    <submittedName>
        <fullName evidence="12">SDR family NAD(P)-dependent oxidoreductase</fullName>
    </submittedName>
</protein>
<dbReference type="Gene3D" id="3.40.50.1820">
    <property type="entry name" value="alpha/beta hydrolase"/>
    <property type="match status" value="1"/>
</dbReference>
<proteinExistence type="predicted"/>
<dbReference type="Pfam" id="PF16197">
    <property type="entry name" value="KAsynt_C_assoc"/>
    <property type="match status" value="1"/>
</dbReference>
<sequence>MSSFGMSGTNAHVIVEEAPRGEQPASQGAEDVLPARSHESAIPVLWPVSARTRNAVPAQARRLAAHVRAHDETDVLDIGYALSTTRDPLPHRAVVVGTDREELLRGLSALAAGRTAPGVVRGTGRTSGRTAFLFSGQGAQSVGMGRELYGSFPVFAQALDEVCARFDQHLGRSLREVIFAEGGDPAVAALLDETAYTQPALFAFEVALHRLLDSWGLRPDLVAGHSLGEPTAAYVAGVWSLDDACALVAARGQLMHALPRDGAMVAVGATEDEVRPLLGDRVGIAAVNGPASLVISGDERDVLTIAEHLETGGRKTGRLRVSHAFHSPLMDAMLDDFRRTAEGLTYAEPRIPLVSNVTGRLATAEELCSPEYWTRHVRETVRFRDGMRCLECQDVTRFVELGPDTTLTTMARACLTGPEDRIALVPLRRKGLPEATALVTGVGMLHAVGLPVDWEAFFTGRGARTVALPTYAFQRRRYWMTARPWAGAATDADHPLLGPVVDLADSGGTLFSSRVSVQGQPWLADHAVGGAVLLPGTAFVELTLQAGTRVGCPRLEELTLEAPLVLPDRGEVQLQLALDAPDDSGSRRFTVHARPADGGQTPWKRHAGGILAPGRRPAPSDLTQWPPADAEPCGSVDGLYDRMAEAGLGYGPAFQGLKTVWRRGRDLFAEVALEREAHSEADRFGLHPALLDAALHALAASDLSGERARLPFAWSGVELHASGASRLRVRLTPDGPDTVVLEAADPSGRPVLSATSVTLRPVSAEQLAAYRPTRGDTLFRLDWPPVRFLEDTGRPLTRWAFVGTDELKIRAALESAGAVVHAYSDLGSLSRVVAEGATAPDAVLFGCAGTTTGTRDTAQEVRSAAHRALDMLQCFLADERLTSTKLVVVTRGAVSLPGEEGGSMAGAAVWGLVRSAQTEHPDRIELADLDDQEVSARALVSGLGQEPQVAVRAGTVRAARLARAASPGEPEAPGASGAPGTVLVTGATGALGSLVARRLVTEHGVRHLLLLSRRGRRADGADRLVAELSQLGARAELLACDAADRTALARVLAAIPADRPLTAVIHAAGVLDDGVISSLTAERLDTVLRPKVDAALHLHELTQDLDLSAFVLFSSASGVLGGPGQGNYAAANAALDMLAVRRRSRGLPAVSLAWGLWEEPGGMGAALAEADRSRLSQGGVLPLSRDEALALFDDAVRAAEPALIPLRLDIGALRALGTALPRLFHGLAASARRPAAAGAEHEPQRLRQQLAGLPRAEQEHVLTELLRAHTAEVLRHSSVRDVDVERNFLELGLDSLGALELRNDLNAATGLRLSATVVFDHRSPTELARHLRKELAALRPAENRPPGSADPQPPVSLPAPGAAEPDTLSALLREAHANGRTWEGIALLKAAASLRPAFSSAADLERPPLPVRLTTGPRRPRLFCVPSPMAMSGAQQYARFADSFRDVRDVHVLPVPGFVRDESLPDSIGAAADVLAAALRSAAGDDPFVLLGYSAGGILAHATAARLEESDTVPGGVVLLDTYLPSAHPMTGFFEHMLGGLLEREEQFGPFSAPRLSAMGRYAELVDEWTPQEIGAPVLFVRPEESFLPTRVASTPAAEGWRASWPQRHVARDVPGDHFTLLEDMTASTAAVVGAWLDDRCERGAH</sequence>
<evidence type="ECO:0000256" key="9">
    <source>
        <dbReference type="SAM" id="MobiDB-lite"/>
    </source>
</evidence>
<dbReference type="SMART" id="SM00824">
    <property type="entry name" value="PKS_TE"/>
    <property type="match status" value="1"/>
</dbReference>
<dbReference type="InterPro" id="IPR029058">
    <property type="entry name" value="AB_hydrolase_fold"/>
</dbReference>
<dbReference type="Pfam" id="PF00975">
    <property type="entry name" value="Thioesterase"/>
    <property type="match status" value="1"/>
</dbReference>
<dbReference type="InterPro" id="IPR016035">
    <property type="entry name" value="Acyl_Trfase/lysoPLipase"/>
</dbReference>
<dbReference type="PANTHER" id="PTHR43775:SF51">
    <property type="entry name" value="INACTIVE PHENOLPHTHIOCEROL SYNTHESIS POLYKETIDE SYNTHASE TYPE I PKS1-RELATED"/>
    <property type="match status" value="1"/>
</dbReference>
<dbReference type="SUPFAM" id="SSF52151">
    <property type="entry name" value="FabD/lysophospholipase-like"/>
    <property type="match status" value="1"/>
</dbReference>
<dbReference type="InterPro" id="IPR020806">
    <property type="entry name" value="PKS_PP-bd"/>
</dbReference>
<dbReference type="InterPro" id="IPR036736">
    <property type="entry name" value="ACP-like_sf"/>
</dbReference>